<reference evidence="4" key="1">
    <citation type="submission" date="2018-05" db="EMBL/GenBank/DDBJ databases">
        <authorList>
            <person name="Lanie J.A."/>
            <person name="Ng W.-L."/>
            <person name="Kazmierczak K.M."/>
            <person name="Andrzejewski T.M."/>
            <person name="Davidsen T.M."/>
            <person name="Wayne K.J."/>
            <person name="Tettelin H."/>
            <person name="Glass J.I."/>
            <person name="Rusch D."/>
            <person name="Podicherti R."/>
            <person name="Tsui H.-C.T."/>
            <person name="Winkler M.E."/>
        </authorList>
    </citation>
    <scope>NUCLEOTIDE SEQUENCE</scope>
</reference>
<dbReference type="Gene3D" id="1.10.600.10">
    <property type="entry name" value="Farnesyl Diphosphate Synthase"/>
    <property type="match status" value="1"/>
</dbReference>
<dbReference type="AlphaFoldDB" id="A0A381Q7E8"/>
<dbReference type="GO" id="GO:0046872">
    <property type="term" value="F:metal ion binding"/>
    <property type="evidence" value="ECO:0007669"/>
    <property type="project" value="UniProtKB-KW"/>
</dbReference>
<dbReference type="SFLD" id="SFLDS00005">
    <property type="entry name" value="Isoprenoid_Synthase_Type_I"/>
    <property type="match status" value="1"/>
</dbReference>
<dbReference type="GO" id="GO:0004659">
    <property type="term" value="F:prenyltransferase activity"/>
    <property type="evidence" value="ECO:0007669"/>
    <property type="project" value="InterPro"/>
</dbReference>
<dbReference type="SFLD" id="SFLDG01017">
    <property type="entry name" value="Polyprenyl_Transferase_Like"/>
    <property type="match status" value="1"/>
</dbReference>
<gene>
    <name evidence="4" type="ORF">METZ01_LOCUS28095</name>
</gene>
<evidence type="ECO:0000256" key="1">
    <source>
        <dbReference type="ARBA" id="ARBA00022723"/>
    </source>
</evidence>
<keyword evidence="2" id="KW-0460">Magnesium</keyword>
<dbReference type="Pfam" id="PF00348">
    <property type="entry name" value="polyprenyl_synt"/>
    <property type="match status" value="1"/>
</dbReference>
<name>A0A381Q7E8_9ZZZZ</name>
<evidence type="ECO:0000256" key="3">
    <source>
        <dbReference type="SAM" id="MobiDB-lite"/>
    </source>
</evidence>
<dbReference type="PANTHER" id="PTHR12001:SF86">
    <property type="entry name" value="GERANYLGERANYL DIPHOSPHATE SYNTHASE"/>
    <property type="match status" value="1"/>
</dbReference>
<dbReference type="InterPro" id="IPR008949">
    <property type="entry name" value="Isoprenoid_synthase_dom_sf"/>
</dbReference>
<dbReference type="SUPFAM" id="SSF48576">
    <property type="entry name" value="Terpenoid synthases"/>
    <property type="match status" value="1"/>
</dbReference>
<dbReference type="PROSITE" id="PS00723">
    <property type="entry name" value="POLYPRENYL_SYNTHASE_1"/>
    <property type="match status" value="1"/>
</dbReference>
<dbReference type="GO" id="GO:0008299">
    <property type="term" value="P:isoprenoid biosynthetic process"/>
    <property type="evidence" value="ECO:0007669"/>
    <property type="project" value="InterPro"/>
</dbReference>
<dbReference type="PROSITE" id="PS00444">
    <property type="entry name" value="POLYPRENYL_SYNTHASE_2"/>
    <property type="match status" value="1"/>
</dbReference>
<evidence type="ECO:0000313" key="4">
    <source>
        <dbReference type="EMBL" id="SUZ75241.1"/>
    </source>
</evidence>
<proteinExistence type="predicted"/>
<dbReference type="PANTHER" id="PTHR12001">
    <property type="entry name" value="GERANYLGERANYL PYROPHOSPHATE SYNTHASE"/>
    <property type="match status" value="1"/>
</dbReference>
<dbReference type="EMBL" id="UINC01001238">
    <property type="protein sequence ID" value="SUZ75241.1"/>
    <property type="molecule type" value="Genomic_DNA"/>
</dbReference>
<protein>
    <recommendedName>
        <fullName evidence="5">Polyprenyl synthetase</fullName>
    </recommendedName>
</protein>
<dbReference type="CDD" id="cd00685">
    <property type="entry name" value="Trans_IPPS_HT"/>
    <property type="match status" value="1"/>
</dbReference>
<keyword evidence="1" id="KW-0479">Metal-binding</keyword>
<feature type="region of interest" description="Disordered" evidence="3">
    <location>
        <begin position="1"/>
        <end position="23"/>
    </location>
</feature>
<accession>A0A381Q7E8</accession>
<evidence type="ECO:0008006" key="5">
    <source>
        <dbReference type="Google" id="ProtNLM"/>
    </source>
</evidence>
<organism evidence="4">
    <name type="scientific">marine metagenome</name>
    <dbReference type="NCBI Taxonomy" id="408172"/>
    <lineage>
        <taxon>unclassified sequences</taxon>
        <taxon>metagenomes</taxon>
        <taxon>ecological metagenomes</taxon>
    </lineage>
</organism>
<sequence>MVENDGDQQSQRRPDLGTKLPGMFSRYKSSVEKELYRVVPDAGDPNVPNNEPYRLLRYHLGWVDQQGEPMDTSVTQGKALRPTLCLFACDALSDDYSKALPAAAALELIHNFSLVHDDIQDQDLERRHQPTVWHLWGIPKALWSGNAMQCTGDLALLDVAGQNVNPATVLKVSEILTKSYLEMIQGQCMDLNFESRTDIKSDEYLYMIACKTGALIRAGLEIGALLATENAATVKAFAEFGEHLGQAFQVRDDYLGIWGDQATLGKATDSDIRRRKKSYPVVFALERASGRAMEDLLRIYRQEELEEDDVQRVLAVLDEVGSQENAQRVIEAAAARALEALKPVSLPQWAQSEAEDLVDFLARREY</sequence>
<dbReference type="InterPro" id="IPR033749">
    <property type="entry name" value="Polyprenyl_synt_CS"/>
</dbReference>
<dbReference type="InterPro" id="IPR000092">
    <property type="entry name" value="Polyprenyl_synt"/>
</dbReference>
<evidence type="ECO:0000256" key="2">
    <source>
        <dbReference type="ARBA" id="ARBA00022842"/>
    </source>
</evidence>